<accession>A0A2M8EPR9</accession>
<keyword evidence="1" id="KW-0472">Membrane</keyword>
<feature type="transmembrane region" description="Helical" evidence="1">
    <location>
        <begin position="192"/>
        <end position="210"/>
    </location>
</feature>
<keyword evidence="1" id="KW-0812">Transmembrane</keyword>
<comment type="caution">
    <text evidence="3">The sequence shown here is derived from an EMBL/GenBank/DDBJ whole genome shotgun (WGS) entry which is preliminary data.</text>
</comment>
<sequence length="519" mass="56187">MKSKFLIIFFTLLISFGSFGFVQAETCECFCKSTAGAVLQGSSFSDSNTCRETCGVGNYLGCYTEAQKSSKPDSNSLCYSQYECENDTTEIDGVEVASEWGGQESVCLSGEGYCYSAGQSVALAVSILNPSDSTAPITEIDSLPEYINVAYNFLIPAGSLLAIVMIMIGGLQYMLARGDSGKLSNAKTRIQNAAVGMVLLLCAVTIAQFIDPSFTELGRLQPPKVRTVTFIDPNSSCETLEIIGMTVVVESGGTKECGFKGTVTDLGDQTDTTFSVGDTCEYHGCEDTKEQCVRSASEESGYACASCSQWDAAGLDASASNCHNLEHVPEGDEDKNNIYYCEYWETGYLDLSFDQCVELVYPGGNFSVEDYLDCDVLGSDYDYSCRGYDEVWSFALSLDDELLNELDDIDGTNDDFPLLQTVCKEDPCGFAPPGEKCEVWIPSQMEGAVDACDVGLGPLIPYCEDVMTEIERTDCINSGYIRNLEEKIKEGQSGGDPSSVPDPVCRDKAGDEIDCMITI</sequence>
<feature type="signal peptide" evidence="2">
    <location>
        <begin position="1"/>
        <end position="24"/>
    </location>
</feature>
<feature type="transmembrane region" description="Helical" evidence="1">
    <location>
        <begin position="149"/>
        <end position="171"/>
    </location>
</feature>
<protein>
    <submittedName>
        <fullName evidence="3">Uncharacterized protein</fullName>
    </submittedName>
</protein>
<dbReference type="AlphaFoldDB" id="A0A2M8EPR9"/>
<dbReference type="EMBL" id="PFSI01000019">
    <property type="protein sequence ID" value="PJC24745.1"/>
    <property type="molecule type" value="Genomic_DNA"/>
</dbReference>
<feature type="chain" id="PRO_5016314252" evidence="2">
    <location>
        <begin position="25"/>
        <end position="519"/>
    </location>
</feature>
<keyword evidence="1" id="KW-1133">Transmembrane helix</keyword>
<reference evidence="4" key="1">
    <citation type="submission" date="2017-09" db="EMBL/GenBank/DDBJ databases">
        <title>Depth-based differentiation of microbial function through sediment-hosted aquifers and enrichment of novel symbionts in the deep terrestrial subsurface.</title>
        <authorList>
            <person name="Probst A.J."/>
            <person name="Ladd B."/>
            <person name="Jarett J.K."/>
            <person name="Geller-Mcgrath D.E."/>
            <person name="Sieber C.M.K."/>
            <person name="Emerson J.B."/>
            <person name="Anantharaman K."/>
            <person name="Thomas B.C."/>
            <person name="Malmstrom R."/>
            <person name="Stieglmeier M."/>
            <person name="Klingl A."/>
            <person name="Woyke T."/>
            <person name="Ryan C.M."/>
            <person name="Banfield J.F."/>
        </authorList>
    </citation>
    <scope>NUCLEOTIDE SEQUENCE [LARGE SCALE GENOMIC DNA]</scope>
</reference>
<keyword evidence="2" id="KW-0732">Signal</keyword>
<dbReference type="Pfam" id="PF18895">
    <property type="entry name" value="T4SS_pilin"/>
    <property type="match status" value="1"/>
</dbReference>
<gene>
    <name evidence="3" type="ORF">CO057_01055</name>
</gene>
<dbReference type="Proteomes" id="UP000230251">
    <property type="component" value="Unassembled WGS sequence"/>
</dbReference>
<evidence type="ECO:0000313" key="3">
    <source>
        <dbReference type="EMBL" id="PJC24745.1"/>
    </source>
</evidence>
<organism evidence="3 4">
    <name type="scientific">Candidatus Uhrbacteria bacterium CG_4_9_14_0_2_um_filter_41_50</name>
    <dbReference type="NCBI Taxonomy" id="1975031"/>
    <lineage>
        <taxon>Bacteria</taxon>
        <taxon>Candidatus Uhriibacteriota</taxon>
    </lineage>
</organism>
<name>A0A2M8EPR9_9BACT</name>
<dbReference type="InterPro" id="IPR043993">
    <property type="entry name" value="T4SS_pilin"/>
</dbReference>
<evidence type="ECO:0000313" key="4">
    <source>
        <dbReference type="Proteomes" id="UP000230251"/>
    </source>
</evidence>
<proteinExistence type="predicted"/>
<evidence type="ECO:0000256" key="1">
    <source>
        <dbReference type="SAM" id="Phobius"/>
    </source>
</evidence>
<evidence type="ECO:0000256" key="2">
    <source>
        <dbReference type="SAM" id="SignalP"/>
    </source>
</evidence>